<name>A0A6C0DLA9_9ZZZZ</name>
<dbReference type="AlphaFoldDB" id="A0A6C0DLA9"/>
<reference evidence="1" key="1">
    <citation type="journal article" date="2020" name="Nature">
        <title>Giant virus diversity and host interactions through global metagenomics.</title>
        <authorList>
            <person name="Schulz F."/>
            <person name="Roux S."/>
            <person name="Paez-Espino D."/>
            <person name="Jungbluth S."/>
            <person name="Walsh D.A."/>
            <person name="Denef V.J."/>
            <person name="McMahon K.D."/>
            <person name="Konstantinidis K.T."/>
            <person name="Eloe-Fadrosh E.A."/>
            <person name="Kyrpides N.C."/>
            <person name="Woyke T."/>
        </authorList>
    </citation>
    <scope>NUCLEOTIDE SEQUENCE</scope>
    <source>
        <strain evidence="1">GVMAG-M-3300023174-182</strain>
    </source>
</reference>
<protein>
    <submittedName>
        <fullName evidence="1">Uncharacterized protein</fullName>
    </submittedName>
</protein>
<accession>A0A6C0DLA9</accession>
<evidence type="ECO:0000313" key="1">
    <source>
        <dbReference type="EMBL" id="QHT16365.1"/>
    </source>
</evidence>
<proteinExistence type="predicted"/>
<organism evidence="1">
    <name type="scientific">viral metagenome</name>
    <dbReference type="NCBI Taxonomy" id="1070528"/>
    <lineage>
        <taxon>unclassified sequences</taxon>
        <taxon>metagenomes</taxon>
        <taxon>organismal metagenomes</taxon>
    </lineage>
</organism>
<sequence>MNYNDTIGFIILRHVNSFKTNQYWIHCYDCIRKYYPENSIVIIDDTSNQEFITPKELYKTIIINSVYPRRGEYLPYYYYLYNKFFDISVILHDSTFINKYIDFYVDNYKMLWSFEHTWDQIEDETNMIKILCDDNNNDELLQFYQDKTRWKGCFGAMSVIRHDFLVNINKKYKLDKLLDSILTRFNRCSFERVIACLLQKEDDKVNVLFGNIHEYMNWGTDFDQRDDYSHLPLIKVWSGR</sequence>
<dbReference type="EMBL" id="MN739621">
    <property type="protein sequence ID" value="QHT16365.1"/>
    <property type="molecule type" value="Genomic_DNA"/>
</dbReference>